<accession>A0A655FZH4</accession>
<name>A0A655FZH4_MYCTX</name>
<evidence type="ECO:0000313" key="1">
    <source>
        <dbReference type="EMBL" id="CNW72295.1"/>
    </source>
</evidence>
<evidence type="ECO:0000313" key="4">
    <source>
        <dbReference type="Proteomes" id="UP000039217"/>
    </source>
</evidence>
<dbReference type="AlphaFoldDB" id="A0A655FZH4"/>
<proteinExistence type="predicted"/>
<reference evidence="2" key="1">
    <citation type="submission" date="2015-03" db="EMBL/GenBank/DDBJ databases">
        <authorList>
            <consortium name="Pathogen Informatics"/>
            <person name="Murphy D."/>
        </authorList>
    </citation>
    <scope>NUCLEOTIDE SEQUENCE</scope>
    <source>
        <strain evidence="2">N09902308</strain>
    </source>
</reference>
<dbReference type="EMBL" id="CSBK01001851">
    <property type="protein sequence ID" value="COZ22162.1"/>
    <property type="molecule type" value="Genomic_DNA"/>
</dbReference>
<protein>
    <submittedName>
        <fullName evidence="1">Uncharacterized protein</fullName>
    </submittedName>
</protein>
<evidence type="ECO:0000313" key="2">
    <source>
        <dbReference type="EMBL" id="COZ22162.1"/>
    </source>
</evidence>
<dbReference type="Proteomes" id="UP000039217">
    <property type="component" value="Unassembled WGS sequence"/>
</dbReference>
<reference evidence="3 4" key="2">
    <citation type="submission" date="2015-03" db="EMBL/GenBank/DDBJ databases">
        <authorList>
            <consortium name="Pathogen Informatics"/>
        </authorList>
    </citation>
    <scope>NUCLEOTIDE SEQUENCE [LARGE SCALE GENOMIC DNA]</scope>
    <source>
        <strain evidence="1 4">D00501624</strain>
        <strain evidence="3">N09902308</strain>
    </source>
</reference>
<dbReference type="Proteomes" id="UP000039021">
    <property type="component" value="Unassembled WGS sequence"/>
</dbReference>
<sequence>MYFDESALKAAMLGGSALMYRMLAIRSLVVVTV</sequence>
<gene>
    <name evidence="1" type="ORF">ERS007661_04225</name>
    <name evidence="2" type="ORF">ERS007739_03521</name>
</gene>
<evidence type="ECO:0000313" key="3">
    <source>
        <dbReference type="Proteomes" id="UP000039021"/>
    </source>
</evidence>
<dbReference type="EMBL" id="CQQC01002327">
    <property type="protein sequence ID" value="CNW72295.1"/>
    <property type="molecule type" value="Genomic_DNA"/>
</dbReference>
<organism evidence="1 4">
    <name type="scientific">Mycobacterium tuberculosis</name>
    <dbReference type="NCBI Taxonomy" id="1773"/>
    <lineage>
        <taxon>Bacteria</taxon>
        <taxon>Bacillati</taxon>
        <taxon>Actinomycetota</taxon>
        <taxon>Actinomycetes</taxon>
        <taxon>Mycobacteriales</taxon>
        <taxon>Mycobacteriaceae</taxon>
        <taxon>Mycobacterium</taxon>
        <taxon>Mycobacterium tuberculosis complex</taxon>
    </lineage>
</organism>